<dbReference type="Proteomes" id="UP001519328">
    <property type="component" value="Unassembled WGS sequence"/>
</dbReference>
<dbReference type="InterPro" id="IPR010296">
    <property type="entry name" value="DUF899_thioredox"/>
</dbReference>
<reference evidence="1 2" key="1">
    <citation type="submission" date="2021-03" db="EMBL/GenBank/DDBJ databases">
        <title>Genomic Encyclopedia of Type Strains, Phase IV (KMG-IV): sequencing the most valuable type-strain genomes for metagenomic binning, comparative biology and taxonomic classification.</title>
        <authorList>
            <person name="Goeker M."/>
        </authorList>
    </citation>
    <scope>NUCLEOTIDE SEQUENCE [LARGE SCALE GENOMIC DNA]</scope>
    <source>
        <strain evidence="1 2">DSM 21085</strain>
    </source>
</reference>
<proteinExistence type="predicted"/>
<gene>
    <name evidence="1" type="ORF">J2Z82_000028</name>
</gene>
<organism evidence="1 2">
    <name type="scientific">Virgibacillus litoralis</name>
    <dbReference type="NCBI Taxonomy" id="578221"/>
    <lineage>
        <taxon>Bacteria</taxon>
        <taxon>Bacillati</taxon>
        <taxon>Bacillota</taxon>
        <taxon>Bacilli</taxon>
        <taxon>Bacillales</taxon>
        <taxon>Bacillaceae</taxon>
        <taxon>Virgibacillus</taxon>
    </lineage>
</organism>
<sequence length="247" mass="28861">MSEDISVNLPKIVTHDEWLAARQKLLTKEKGIIRKQDELSAERRRMPMVEIDKNYIFEGRNGEVSLLDLFKECRQLIVYHFMFDPTWDEGCEGCSMIVDSMGHLSHLYARGTSLVLVSQAPLSKIEHFKERMGWGIPWFSSFESEFNYDFEATSKDGAQLQHQGLSVFLRDGDRVFHTYSTYLRGLDTLLSPFNYLDLTPFGRQETWENSPQGWPQSPPYEWWRLHDAYDYTEIPGSCCHSRSITRK</sequence>
<dbReference type="EMBL" id="JAGGKK010000001">
    <property type="protein sequence ID" value="MBP1947105.1"/>
    <property type="molecule type" value="Genomic_DNA"/>
</dbReference>
<evidence type="ECO:0000313" key="1">
    <source>
        <dbReference type="EMBL" id="MBP1947105.1"/>
    </source>
</evidence>
<evidence type="ECO:0000313" key="2">
    <source>
        <dbReference type="Proteomes" id="UP001519328"/>
    </source>
</evidence>
<keyword evidence="2" id="KW-1185">Reference proteome</keyword>
<name>A0ABS4H873_9BACI</name>
<dbReference type="RefSeq" id="WP_209478775.1">
    <property type="nucleotide sequence ID" value="NZ_JAGGKK010000001.1"/>
</dbReference>
<comment type="caution">
    <text evidence="1">The sequence shown here is derived from an EMBL/GenBank/DDBJ whole genome shotgun (WGS) entry which is preliminary data.</text>
</comment>
<dbReference type="Pfam" id="PF05988">
    <property type="entry name" value="DUF899"/>
    <property type="match status" value="1"/>
</dbReference>
<protein>
    <submittedName>
        <fullName evidence="1">Dithiol-disulfide oxidoreductase (DUF899 family)</fullName>
    </submittedName>
</protein>
<accession>A0ABS4H873</accession>